<dbReference type="Pfam" id="PF18818">
    <property type="entry name" value="MPTase-PolyVal"/>
    <property type="match status" value="1"/>
</dbReference>
<name>A0A7G8BLJ5_9BACT</name>
<dbReference type="RefSeq" id="WP_186744826.1">
    <property type="nucleotide sequence ID" value="NZ_CP060394.1"/>
</dbReference>
<dbReference type="InterPro" id="IPR041459">
    <property type="entry name" value="MPTase-PolyVal"/>
</dbReference>
<feature type="domain" description="Polyvalent protein metallopeptidase" evidence="1">
    <location>
        <begin position="17"/>
        <end position="82"/>
    </location>
</feature>
<organism evidence="2 3">
    <name type="scientific">Alloacidobacterium dinghuense</name>
    <dbReference type="NCBI Taxonomy" id="2763107"/>
    <lineage>
        <taxon>Bacteria</taxon>
        <taxon>Pseudomonadati</taxon>
        <taxon>Acidobacteriota</taxon>
        <taxon>Terriglobia</taxon>
        <taxon>Terriglobales</taxon>
        <taxon>Acidobacteriaceae</taxon>
        <taxon>Alloacidobacterium</taxon>
    </lineage>
</organism>
<keyword evidence="3" id="KW-1185">Reference proteome</keyword>
<dbReference type="KEGG" id="adin:H7849_05545"/>
<dbReference type="AlphaFoldDB" id="A0A7G8BLJ5"/>
<evidence type="ECO:0000259" key="1">
    <source>
        <dbReference type="Pfam" id="PF18818"/>
    </source>
</evidence>
<accession>A0A7G8BLJ5</accession>
<gene>
    <name evidence="2" type="ORF">H7849_05545</name>
</gene>
<protein>
    <recommendedName>
        <fullName evidence="1">Polyvalent protein metallopeptidase domain-containing protein</fullName>
    </recommendedName>
</protein>
<evidence type="ECO:0000313" key="2">
    <source>
        <dbReference type="EMBL" id="QNI33415.1"/>
    </source>
</evidence>
<dbReference type="Proteomes" id="UP000515312">
    <property type="component" value="Chromosome"/>
</dbReference>
<evidence type="ECO:0000313" key="3">
    <source>
        <dbReference type="Proteomes" id="UP000515312"/>
    </source>
</evidence>
<dbReference type="EMBL" id="CP060394">
    <property type="protein sequence ID" value="QNI33415.1"/>
    <property type="molecule type" value="Genomic_DNA"/>
</dbReference>
<reference evidence="2 3" key="1">
    <citation type="submission" date="2020-08" db="EMBL/GenBank/DDBJ databases">
        <title>Edaphobacter telluris sp. nov. and Acidobacterium dinghuensis sp. nov., two acidobacteria isolated from forest soil.</title>
        <authorList>
            <person name="Fu J."/>
            <person name="Qiu L."/>
        </authorList>
    </citation>
    <scope>NUCLEOTIDE SEQUENCE [LARGE SCALE GENOMIC DNA]</scope>
    <source>
        <strain evidence="2">4Y35</strain>
    </source>
</reference>
<sequence length="93" mass="11112">MTAWENRPALHLASPSEYRAYYRPSTDSVHMAARSRFVDAPHYYSTLFHELIHSTAHESRLNRTFSDRFGDELYSKEELVTERDRWMTKSEDR</sequence>
<proteinExistence type="predicted"/>